<reference evidence="5" key="2">
    <citation type="submission" date="2011-02" db="EMBL/GenBank/DDBJ databases">
        <title>The complete genome of Desulfurobacterium thermolithotrophum DSM 11699.</title>
        <authorList>
            <consortium name="US DOE Joint Genome Institute (JGI-PGF)"/>
            <person name="Lucas S."/>
            <person name="Copeland A."/>
            <person name="Lapidus A."/>
            <person name="Bruce D."/>
            <person name="Goodwin L."/>
            <person name="Pitluck S."/>
            <person name="Kyrpides N."/>
            <person name="Mavromatis K."/>
            <person name="Pagani I."/>
            <person name="Ivanova N."/>
            <person name="Mikhailova N."/>
            <person name="Daligault H."/>
            <person name="Detter J.C."/>
            <person name="Tapia R."/>
            <person name="Han C."/>
            <person name="Land M."/>
            <person name="Hauser L."/>
            <person name="Markowitz V."/>
            <person name="Cheng J.-F."/>
            <person name="Hugenholtz P."/>
            <person name="Woyke T."/>
            <person name="Wu D."/>
            <person name="Spring S."/>
            <person name="Brambilla E."/>
            <person name="Klenk H.-P."/>
            <person name="Eisen J.A."/>
        </authorList>
    </citation>
    <scope>NUCLEOTIDE SEQUENCE [LARGE SCALE GENOMIC DNA]</scope>
    <source>
        <strain evidence="5">DSM 11699 / BSA</strain>
    </source>
</reference>
<dbReference type="OrthoDB" id="9804872at2"/>
<organism evidence="4 5">
    <name type="scientific">Desulfurobacterium thermolithotrophum (strain DSM 11699 / BSA)</name>
    <dbReference type="NCBI Taxonomy" id="868864"/>
    <lineage>
        <taxon>Bacteria</taxon>
        <taxon>Pseudomonadati</taxon>
        <taxon>Aquificota</taxon>
        <taxon>Aquificia</taxon>
        <taxon>Desulfurobacteriales</taxon>
        <taxon>Desulfurobacteriaceae</taxon>
        <taxon>Desulfurobacterium</taxon>
    </lineage>
</organism>
<dbReference type="InterPro" id="IPR038765">
    <property type="entry name" value="Papain-like_cys_pep_sf"/>
</dbReference>
<dbReference type="eggNOG" id="COG1305">
    <property type="taxonomic scope" value="Bacteria"/>
</dbReference>
<dbReference type="RefSeq" id="WP_013638007.1">
    <property type="nucleotide sequence ID" value="NC_015185.1"/>
</dbReference>
<reference evidence="4 5" key="1">
    <citation type="journal article" date="2011" name="Stand. Genomic Sci.">
        <title>Complete genome sequence of the thermophilic sulfur-reducer Desulfurobacterium thermolithotrophum type strain (BSA(T)) from a deep-sea hydrothermal vent.</title>
        <authorList>
            <person name="Goker M."/>
            <person name="Daligault H."/>
            <person name="Mwirichia R."/>
            <person name="Lapidus A."/>
            <person name="Lucas S."/>
            <person name="Deshpande S."/>
            <person name="Pagani I."/>
            <person name="Tapia R."/>
            <person name="Cheng J.F."/>
            <person name="Goodwin L."/>
            <person name="Pitluck S."/>
            <person name="Liolios K."/>
            <person name="Ivanova N."/>
            <person name="Mavromatis K."/>
            <person name="Mikhailova N."/>
            <person name="Pati A."/>
            <person name="Chen A."/>
            <person name="Palaniappan K."/>
            <person name="Han C."/>
            <person name="Land M."/>
            <person name="Hauser L."/>
            <person name="Pan C."/>
            <person name="Brambilla E.M."/>
            <person name="Rohde M."/>
            <person name="Spring S."/>
            <person name="Sikorski J."/>
            <person name="Wirth R."/>
            <person name="Detter J.C."/>
            <person name="Woyke T."/>
            <person name="Bristow J."/>
            <person name="Eisen J.A."/>
            <person name="Markowitz V."/>
            <person name="Hugenholtz P."/>
            <person name="Kyrpides N.C."/>
            <person name="Klenk H.P."/>
        </authorList>
    </citation>
    <scope>NUCLEOTIDE SEQUENCE [LARGE SCALE GENOMIC DNA]</scope>
    <source>
        <strain evidence="5">DSM 11699 / BSA</strain>
    </source>
</reference>
<dbReference type="KEGG" id="dte:Dester_0394"/>
<dbReference type="Pfam" id="PF12970">
    <property type="entry name" value="DUF3858"/>
    <property type="match status" value="1"/>
</dbReference>
<feature type="domain" description="DUF3858" evidence="3">
    <location>
        <begin position="524"/>
        <end position="605"/>
    </location>
</feature>
<evidence type="ECO:0000259" key="1">
    <source>
        <dbReference type="Pfam" id="PF01841"/>
    </source>
</evidence>
<evidence type="ECO:0000313" key="4">
    <source>
        <dbReference type="EMBL" id="ADY73049.1"/>
    </source>
</evidence>
<dbReference type="Pfam" id="PF01841">
    <property type="entry name" value="Transglut_core"/>
    <property type="match status" value="1"/>
</dbReference>
<evidence type="ECO:0000259" key="3">
    <source>
        <dbReference type="Pfam" id="PF12970"/>
    </source>
</evidence>
<feature type="domain" description="Transglutaminase-like" evidence="1">
    <location>
        <begin position="252"/>
        <end position="324"/>
    </location>
</feature>
<sequence>MRQLLTVLALFLFPLKVLADTYGAEILYDYTFVKFFPDGRKIWKEERAIKILDKRGIKDFGEIVIPFSTEHQKLKILYAYTVLPNGKIVKPDKKAFNIVYPPFVSEAPIYSDLKYQTISMPAVTKGAIIKYAFEVETVKPYMKNEFWSTNFFQDEYPIKEASFTAYIPKGKYFKYKEYNMTEKPQVKEESNYKVLSWKLRDIPPIEKEPNMPPMGELVKKVVITSLKNWNQVARWYSDLAKEAIEPDETIIKTVQEITAGKRTQEEKIRAIYNFVAQNIRYVGMEFGINGYKPHKALEILKNRYGDCKDHATLLISMLKVIGVKGYPVLIPTLSTPNMDPEVPIPTAFNHEIAAIKTENGYLFMDTTSDVTPIGYLPSGDQGRRVLIVDVEKEEGKVSETPIAPSEKNVEGFKGEFKLHPFGKLSGEFTFTYSGIYSEFERSRLLSLSPDSTKRHVEELASKVSPGFDVDSFKLSNFKNLNIPDIEVKIKGEDTTYGTLTSHLLVAKVPVPDYSRIVSLVASKKRKYPYVIGYKMTKESVVEVELPKGFELYLKPENFYFENRVGSFEIKWKMEGKTLKFHSKMILKKNVVPPEEYKDLRELFNTTVKTLRNQTIVLKRKS</sequence>
<accession>F0S2H7</accession>
<evidence type="ECO:0000259" key="2">
    <source>
        <dbReference type="Pfam" id="PF12969"/>
    </source>
</evidence>
<dbReference type="AlphaFoldDB" id="F0S2H7"/>
<dbReference type="EMBL" id="CP002543">
    <property type="protein sequence ID" value="ADY73049.1"/>
    <property type="molecule type" value="Genomic_DNA"/>
</dbReference>
<feature type="domain" description="DUF3857" evidence="2">
    <location>
        <begin position="37"/>
        <end position="205"/>
    </location>
</feature>
<dbReference type="InterPro" id="IPR024544">
    <property type="entry name" value="DUF3858"/>
</dbReference>
<gene>
    <name evidence="4" type="ordered locus">Dester_0394</name>
</gene>
<dbReference type="HOGENOM" id="CLU_029330_0_0_0"/>
<dbReference type="Gene3D" id="3.10.620.30">
    <property type="match status" value="1"/>
</dbReference>
<dbReference type="Gene3D" id="2.60.40.3140">
    <property type="match status" value="1"/>
</dbReference>
<dbReference type="InterPro" id="IPR024618">
    <property type="entry name" value="DUF3857"/>
</dbReference>
<dbReference type="STRING" id="868864.Dester_0394"/>
<evidence type="ECO:0000313" key="5">
    <source>
        <dbReference type="Proteomes" id="UP000007102"/>
    </source>
</evidence>
<dbReference type="InterPro" id="IPR002931">
    <property type="entry name" value="Transglutaminase-like"/>
</dbReference>
<name>F0S2H7_DESTD</name>
<dbReference type="Gene3D" id="2.60.120.1130">
    <property type="match status" value="1"/>
</dbReference>
<proteinExistence type="predicted"/>
<protein>
    <submittedName>
        <fullName evidence="4">Transglutaminase domain-containing protein</fullName>
    </submittedName>
</protein>
<dbReference type="InParanoid" id="F0S2H7"/>
<dbReference type="Pfam" id="PF12969">
    <property type="entry name" value="DUF3857"/>
    <property type="match status" value="1"/>
</dbReference>
<keyword evidence="5" id="KW-1185">Reference proteome</keyword>
<dbReference type="Proteomes" id="UP000007102">
    <property type="component" value="Chromosome"/>
</dbReference>
<dbReference type="SUPFAM" id="SSF54001">
    <property type="entry name" value="Cysteine proteinases"/>
    <property type="match status" value="1"/>
</dbReference>